<sequence length="632" mass="70727">MFDRIRAAWRAFWNGTTAPAAIALPSPAPEDRKPMQVHRAALWEADRGGVQAFDQEALFRALEPMPGVLPEGMAFDAVSPSFDMLAAYGMDQMFHEGLGFLGYPYLAELSQRAEYRKVASIWADHCTRKWIKIHGDDEKVKELTAKLEDLKVRDLFREAIEKECHFGRMQIFVDFGDWNDDIEIAAPLAIRKEKITQKRPLKAIRLVEPMWSYPGVYGSTDPLAPDFYKPKEWYVSGRRVHSSRLLTLVGHDVPNMLKPAYAFGGVSLTQMCKPYVDNWLRTRQAVSDLVNAFSVMVLATDMDQVLQANLTATQNLYQRLDVFNATRDNRGIFALNKNSEEFSNVSAPIAGLHELQAQSQEQMSSVSSIPLVILLGITPKGLNASSEGEFRVFYDAILGYNEKVVADPLRKIIDMVQLSLWGDIDPEITFEFESLWEMSDKDKADIRKSDADAAAIYLEHGVVDAEEERERLRNDETSMYHGVNLEGAAPEDNDEDTEGEGDEDEVTGAQDARTAHAAGVMCTLPDGRMLFLRRSDDSDRHPGKWCWPGGKIDAGEDAYEAAMRELFEETGFDDVMLGLPVDVRDGFITFRADLSAPFDPELNGEHTAAVWAHPLDVPGQLHPGVAATLKAM</sequence>
<evidence type="ECO:0000259" key="4">
    <source>
        <dbReference type="PROSITE" id="PS51462"/>
    </source>
</evidence>
<dbReference type="Pfam" id="PF00293">
    <property type="entry name" value="NUDIX"/>
    <property type="match status" value="1"/>
</dbReference>
<evidence type="ECO:0000256" key="3">
    <source>
        <dbReference type="SAM" id="MobiDB-lite"/>
    </source>
</evidence>
<keyword evidence="2" id="KW-0378">Hydrolase</keyword>
<dbReference type="AlphaFoldDB" id="A0A1D8A2M9"/>
<dbReference type="CDD" id="cd02883">
    <property type="entry name" value="NUDIX_Hydrolase"/>
    <property type="match status" value="1"/>
</dbReference>
<comment type="cofactor">
    <cofactor evidence="1">
        <name>Mg(2+)</name>
        <dbReference type="ChEBI" id="CHEBI:18420"/>
    </cofactor>
</comment>
<proteinExistence type="predicted"/>
<dbReference type="Pfam" id="PF06381">
    <property type="entry name" value="Phage_portal_3"/>
    <property type="match status" value="1"/>
</dbReference>
<evidence type="ECO:0000256" key="1">
    <source>
        <dbReference type="ARBA" id="ARBA00001946"/>
    </source>
</evidence>
<dbReference type="Proteomes" id="UP000094626">
    <property type="component" value="Chromosome"/>
</dbReference>
<name>A0A1D8A2M9_9SPHN</name>
<evidence type="ECO:0000313" key="6">
    <source>
        <dbReference type="Proteomes" id="UP000094626"/>
    </source>
</evidence>
<protein>
    <recommendedName>
        <fullName evidence="4">Nudix hydrolase domain-containing protein</fullName>
    </recommendedName>
</protein>
<organism evidence="5 6">
    <name type="scientific">Novosphingobium resinovorum</name>
    <dbReference type="NCBI Taxonomy" id="158500"/>
    <lineage>
        <taxon>Bacteria</taxon>
        <taxon>Pseudomonadati</taxon>
        <taxon>Pseudomonadota</taxon>
        <taxon>Alphaproteobacteria</taxon>
        <taxon>Sphingomonadales</taxon>
        <taxon>Sphingomonadaceae</taxon>
        <taxon>Novosphingobium</taxon>
    </lineage>
</organism>
<dbReference type="PROSITE" id="PS00893">
    <property type="entry name" value="NUDIX_BOX"/>
    <property type="match status" value="1"/>
</dbReference>
<dbReference type="OrthoDB" id="7491028at2"/>
<dbReference type="PANTHER" id="PTHR43736:SF1">
    <property type="entry name" value="DIHYDRONEOPTERIN TRIPHOSPHATE DIPHOSPHATASE"/>
    <property type="match status" value="1"/>
</dbReference>
<dbReference type="InterPro" id="IPR015797">
    <property type="entry name" value="NUDIX_hydrolase-like_dom_sf"/>
</dbReference>
<dbReference type="RefSeq" id="WP_069707788.1">
    <property type="nucleotide sequence ID" value="NZ_CP017075.1"/>
</dbReference>
<dbReference type="PANTHER" id="PTHR43736">
    <property type="entry name" value="ADP-RIBOSE PYROPHOSPHATASE"/>
    <property type="match status" value="1"/>
</dbReference>
<feature type="compositionally biased region" description="Acidic residues" evidence="3">
    <location>
        <begin position="489"/>
        <end position="506"/>
    </location>
</feature>
<dbReference type="SUPFAM" id="SSF55811">
    <property type="entry name" value="Nudix"/>
    <property type="match status" value="1"/>
</dbReference>
<dbReference type="Gene3D" id="3.90.79.10">
    <property type="entry name" value="Nucleoside Triphosphate Pyrophosphohydrolase"/>
    <property type="match status" value="1"/>
</dbReference>
<evidence type="ECO:0000256" key="2">
    <source>
        <dbReference type="ARBA" id="ARBA00022801"/>
    </source>
</evidence>
<gene>
    <name evidence="5" type="ORF">BES08_05825</name>
</gene>
<dbReference type="InterPro" id="IPR020084">
    <property type="entry name" value="NUDIX_hydrolase_CS"/>
</dbReference>
<reference evidence="6" key="1">
    <citation type="journal article" date="2017" name="J. Biotechnol.">
        <title>Complete genome sequence of Novosphingobium resinovorum SA1, a versatile xenobiotic-degrading bacterium capable of utilizing sulfanilic acid.</title>
        <authorList>
            <person name="Hegedus B."/>
            <person name="Kos P.B."/>
            <person name="Balint B."/>
            <person name="Maroti G."/>
            <person name="Gan H.M."/>
            <person name="Perei K."/>
            <person name="Rakhely G."/>
        </authorList>
    </citation>
    <scope>NUCLEOTIDE SEQUENCE [LARGE SCALE GENOMIC DNA]</scope>
    <source>
        <strain evidence="6">SA1</strain>
    </source>
</reference>
<dbReference type="KEGG" id="nre:BES08_05825"/>
<accession>A0A1D8A2M9</accession>
<dbReference type="InterPro" id="IPR000086">
    <property type="entry name" value="NUDIX_hydrolase_dom"/>
</dbReference>
<feature type="region of interest" description="Disordered" evidence="3">
    <location>
        <begin position="481"/>
        <end position="508"/>
    </location>
</feature>
<dbReference type="EMBL" id="CP017075">
    <property type="protein sequence ID" value="AOR76332.1"/>
    <property type="molecule type" value="Genomic_DNA"/>
</dbReference>
<dbReference type="GO" id="GO:0016787">
    <property type="term" value="F:hydrolase activity"/>
    <property type="evidence" value="ECO:0007669"/>
    <property type="project" value="UniProtKB-KW"/>
</dbReference>
<dbReference type="InterPro" id="IPR024459">
    <property type="entry name" value="Acb1-like_N"/>
</dbReference>
<evidence type="ECO:0000313" key="5">
    <source>
        <dbReference type="EMBL" id="AOR76332.1"/>
    </source>
</evidence>
<feature type="domain" description="Nudix hydrolase" evidence="4">
    <location>
        <begin position="513"/>
        <end position="632"/>
    </location>
</feature>
<keyword evidence="6" id="KW-1185">Reference proteome</keyword>
<dbReference type="PROSITE" id="PS51462">
    <property type="entry name" value="NUDIX"/>
    <property type="match status" value="1"/>
</dbReference>